<dbReference type="KEGG" id="pdh:B9T62_27890"/>
<dbReference type="Proteomes" id="UP000249890">
    <property type="component" value="Chromosome"/>
</dbReference>
<accession>A0A2Z2KNQ2</accession>
<organism evidence="1 2">
    <name type="scientific">Paenibacillus donghaensis</name>
    <dbReference type="NCBI Taxonomy" id="414771"/>
    <lineage>
        <taxon>Bacteria</taxon>
        <taxon>Bacillati</taxon>
        <taxon>Bacillota</taxon>
        <taxon>Bacilli</taxon>
        <taxon>Bacillales</taxon>
        <taxon>Paenibacillaceae</taxon>
        <taxon>Paenibacillus</taxon>
    </lineage>
</organism>
<protein>
    <submittedName>
        <fullName evidence="1">Uncharacterized protein</fullName>
    </submittedName>
</protein>
<gene>
    <name evidence="1" type="ORF">B9T62_27890</name>
</gene>
<evidence type="ECO:0000313" key="2">
    <source>
        <dbReference type="Proteomes" id="UP000249890"/>
    </source>
</evidence>
<dbReference type="AlphaFoldDB" id="A0A2Z2KNQ2"/>
<evidence type="ECO:0000313" key="1">
    <source>
        <dbReference type="EMBL" id="ASA24249.1"/>
    </source>
</evidence>
<dbReference type="EMBL" id="CP021780">
    <property type="protein sequence ID" value="ASA24249.1"/>
    <property type="molecule type" value="Genomic_DNA"/>
</dbReference>
<keyword evidence="2" id="KW-1185">Reference proteome</keyword>
<sequence length="81" mass="9309">MEFSLLVAAYGVHLMEFNLQSQAAYGVHLIKFNLQSQAAYGVHLMEFTLWSLTYRVSLLLVSYGQRRGALMQLYRFGDQSE</sequence>
<proteinExistence type="predicted"/>
<name>A0A2Z2KNQ2_9BACL</name>
<reference evidence="1 2" key="1">
    <citation type="submission" date="2017-06" db="EMBL/GenBank/DDBJ databases">
        <title>Complete genome sequence of Paenibacillus donghaensis KCTC 13049T isolated from East Sea sediment, South Korea.</title>
        <authorList>
            <person name="Jung B.K."/>
            <person name="Hong S.-J."/>
            <person name="Shin J.-H."/>
        </authorList>
    </citation>
    <scope>NUCLEOTIDE SEQUENCE [LARGE SCALE GENOMIC DNA]</scope>
    <source>
        <strain evidence="1 2">KCTC 13049</strain>
    </source>
</reference>